<dbReference type="PANTHER" id="PTHR47331">
    <property type="entry name" value="PHD-TYPE DOMAIN-CONTAINING PROTEIN"/>
    <property type="match status" value="1"/>
</dbReference>
<dbReference type="Pfam" id="PF17921">
    <property type="entry name" value="Integrase_H2C2"/>
    <property type="match status" value="1"/>
</dbReference>
<evidence type="ECO:0000256" key="1">
    <source>
        <dbReference type="SAM" id="MobiDB-lite"/>
    </source>
</evidence>
<protein>
    <recommendedName>
        <fullName evidence="2">Integrase catalytic domain-containing protein</fullName>
    </recommendedName>
</protein>
<evidence type="ECO:0000259" key="2">
    <source>
        <dbReference type="PROSITE" id="PS50994"/>
    </source>
</evidence>
<dbReference type="Pfam" id="PF22936">
    <property type="entry name" value="Pol_BBD"/>
    <property type="match status" value="1"/>
</dbReference>
<feature type="compositionally biased region" description="Polar residues" evidence="1">
    <location>
        <begin position="395"/>
        <end position="405"/>
    </location>
</feature>
<dbReference type="InterPro" id="IPR012337">
    <property type="entry name" value="RNaseH-like_sf"/>
</dbReference>
<feature type="compositionally biased region" description="Basic and acidic residues" evidence="1">
    <location>
        <begin position="380"/>
        <end position="394"/>
    </location>
</feature>
<dbReference type="PANTHER" id="PTHR47331:SF1">
    <property type="entry name" value="GAG-LIKE PROTEIN"/>
    <property type="match status" value="1"/>
</dbReference>
<dbReference type="Pfam" id="PF18701">
    <property type="entry name" value="DUF5641"/>
    <property type="match status" value="1"/>
</dbReference>
<feature type="non-terminal residue" evidence="3">
    <location>
        <position position="904"/>
    </location>
</feature>
<dbReference type="AlphaFoldDB" id="A0A085N4I6"/>
<reference evidence="3" key="1">
    <citation type="journal article" date="2014" name="Nat. Genet.">
        <title>Genome and transcriptome of the porcine whipworm Trichuris suis.</title>
        <authorList>
            <person name="Jex A.R."/>
            <person name="Nejsum P."/>
            <person name="Schwarz E.M."/>
            <person name="Hu L."/>
            <person name="Young N.D."/>
            <person name="Hall R.S."/>
            <person name="Korhonen P.K."/>
            <person name="Liao S."/>
            <person name="Thamsborg S."/>
            <person name="Xia J."/>
            <person name="Xu P."/>
            <person name="Wang S."/>
            <person name="Scheerlinck J.P."/>
            <person name="Hofmann A."/>
            <person name="Sternberg P.W."/>
            <person name="Wang J."/>
            <person name="Gasser R.B."/>
        </authorList>
    </citation>
    <scope>NUCLEOTIDE SEQUENCE [LARGE SCALE GENOMIC DNA]</scope>
    <source>
        <strain evidence="3">DCEP-RM93F</strain>
    </source>
</reference>
<accession>A0A085N4I6</accession>
<feature type="region of interest" description="Disordered" evidence="1">
    <location>
        <begin position="363"/>
        <end position="426"/>
    </location>
</feature>
<evidence type="ECO:0000313" key="3">
    <source>
        <dbReference type="EMBL" id="KFD64382.1"/>
    </source>
</evidence>
<dbReference type="Proteomes" id="UP000030758">
    <property type="component" value="Unassembled WGS sequence"/>
</dbReference>
<sequence>MFASYDTPVGHRLSGWIIDSGATHHMCPDERYFTTLDKTDTANMQLCTADGSTTLAAGRGTVAVKLLHNYGKLNEFVAHNSMLVPGIKQGVLSVRQMVDNNRRIVFDRRGCHIYDEHGNLLIEAQRQGRLQAARGLDCSVTALTSCEDCQRGKSTRQPFRRHLADEEASIASRPLDHVHCDLMGPMDTPPVWEKRDTSLQSLMMPHATNKGSVLGVFKTWRIEAERQSQRSLKKVRTDNGLEFCSKAWERFCSATGIIHERTMAYTPQQNGVAERMNRTLLDLHGAELICTAAYIRNRVTNRHNEVKTPYELWFNRKPSLRHLRTCGCQVYVHIPTQKRKSKLEPRAYKGYLVGYAMRGRGGDSSADILPSVDEADESEPERCFPKEGQEREQHQSLSQGKQTLRSHPMILRNQSRTADDNSKPDVNEVRLFRGNNTESQNHHNISFDTSPCKQLKLDTPDSYLEAVSGIEAPRWLEAMKEEMESLREHNVDRALRACVSVAQHEGFEEEVACLLSNKSLKTQSNLLPLSPFIDNSGLMRVQGRVDKADIPYEARHPITLPPKHPLTKTIIEDMHRTLRHGSADLIRCELRQRYWLPKYRQRVKSVVYECVYCKKWRSKPSTPFMAQLPTERLQAFQPPFSCVGIDYFGPLTVLVRRSHEKRYGCLFTCMSTRAVHLEISFSLDTDSFLMAFRRFVDRRGTPAVAYSDNRTNFVAAERELRTCLQSWNQSKISEFLPPAAPHFGGAWERLVRSAKVALRKILNGRAVTDEVLFTVVVEVESLMNSRPLTHVSLDPRDPEPLTPNHFLLGRAHPHIPPDIITGVEISSRRKWRCAQAMVEAFWKRWLREYVPSLIERRKWLRPTRNLNVGDLVLVVDHQSPRGHWPLGTIIECKPGADGIVRVAK</sequence>
<dbReference type="SUPFAM" id="SSF53098">
    <property type="entry name" value="Ribonuclease H-like"/>
    <property type="match status" value="2"/>
</dbReference>
<feature type="domain" description="Integrase catalytic" evidence="2">
    <location>
        <begin position="634"/>
        <end position="811"/>
    </location>
</feature>
<dbReference type="PROSITE" id="PS50994">
    <property type="entry name" value="INTEGRASE"/>
    <property type="match status" value="2"/>
</dbReference>
<dbReference type="InterPro" id="IPR057670">
    <property type="entry name" value="SH3_retrovirus"/>
</dbReference>
<dbReference type="EMBL" id="KL367556">
    <property type="protein sequence ID" value="KFD64382.1"/>
    <property type="molecule type" value="Genomic_DNA"/>
</dbReference>
<organism evidence="3">
    <name type="scientific">Trichuris suis</name>
    <name type="common">pig whipworm</name>
    <dbReference type="NCBI Taxonomy" id="68888"/>
    <lineage>
        <taxon>Eukaryota</taxon>
        <taxon>Metazoa</taxon>
        <taxon>Ecdysozoa</taxon>
        <taxon>Nematoda</taxon>
        <taxon>Enoplea</taxon>
        <taxon>Dorylaimia</taxon>
        <taxon>Trichinellida</taxon>
        <taxon>Trichuridae</taxon>
        <taxon>Trichuris</taxon>
    </lineage>
</organism>
<proteinExistence type="predicted"/>
<dbReference type="InterPro" id="IPR001584">
    <property type="entry name" value="Integrase_cat-core"/>
</dbReference>
<dbReference type="GO" id="GO:0003676">
    <property type="term" value="F:nucleic acid binding"/>
    <property type="evidence" value="ECO:0007669"/>
    <property type="project" value="InterPro"/>
</dbReference>
<gene>
    <name evidence="3" type="ORF">M514_23406</name>
</gene>
<feature type="compositionally biased region" description="Basic and acidic residues" evidence="1">
    <location>
        <begin position="417"/>
        <end position="426"/>
    </location>
</feature>
<dbReference type="InterPro" id="IPR036397">
    <property type="entry name" value="RNaseH_sf"/>
</dbReference>
<dbReference type="InterPro" id="IPR041588">
    <property type="entry name" value="Integrase_H2C2"/>
</dbReference>
<dbReference type="InterPro" id="IPR054722">
    <property type="entry name" value="PolX-like_BBD"/>
</dbReference>
<name>A0A085N4I6_9BILA</name>
<feature type="domain" description="Integrase catalytic" evidence="2">
    <location>
        <begin position="170"/>
        <end position="343"/>
    </location>
</feature>
<dbReference type="InterPro" id="IPR040676">
    <property type="entry name" value="DUF5641"/>
</dbReference>
<dbReference type="Pfam" id="PF25597">
    <property type="entry name" value="SH3_retrovirus"/>
    <property type="match status" value="1"/>
</dbReference>
<dbReference type="Gene3D" id="3.30.420.10">
    <property type="entry name" value="Ribonuclease H-like superfamily/Ribonuclease H"/>
    <property type="match status" value="2"/>
</dbReference>
<dbReference type="GO" id="GO:0015074">
    <property type="term" value="P:DNA integration"/>
    <property type="evidence" value="ECO:0007669"/>
    <property type="project" value="InterPro"/>
</dbReference>